<evidence type="ECO:0000313" key="2">
    <source>
        <dbReference type="Proteomes" id="UP001432027"/>
    </source>
</evidence>
<protein>
    <submittedName>
        <fullName evidence="1">Uncharacterized protein</fullName>
    </submittedName>
</protein>
<evidence type="ECO:0000313" key="1">
    <source>
        <dbReference type="EMBL" id="GMT05651.1"/>
    </source>
</evidence>
<reference evidence="1" key="1">
    <citation type="submission" date="2023-10" db="EMBL/GenBank/DDBJ databases">
        <title>Genome assembly of Pristionchus species.</title>
        <authorList>
            <person name="Yoshida K."/>
            <person name="Sommer R.J."/>
        </authorList>
    </citation>
    <scope>NUCLEOTIDE SEQUENCE</scope>
    <source>
        <strain evidence="1">RS0144</strain>
    </source>
</reference>
<dbReference type="AlphaFoldDB" id="A0AAV5UF96"/>
<organism evidence="1 2">
    <name type="scientific">Pristionchus entomophagus</name>
    <dbReference type="NCBI Taxonomy" id="358040"/>
    <lineage>
        <taxon>Eukaryota</taxon>
        <taxon>Metazoa</taxon>
        <taxon>Ecdysozoa</taxon>
        <taxon>Nematoda</taxon>
        <taxon>Chromadorea</taxon>
        <taxon>Rhabditida</taxon>
        <taxon>Rhabditina</taxon>
        <taxon>Diplogasteromorpha</taxon>
        <taxon>Diplogasteroidea</taxon>
        <taxon>Neodiplogasteridae</taxon>
        <taxon>Pristionchus</taxon>
    </lineage>
</organism>
<dbReference type="EMBL" id="BTSX01000006">
    <property type="protein sequence ID" value="GMT05651.1"/>
    <property type="molecule type" value="Genomic_DNA"/>
</dbReference>
<gene>
    <name evidence="1" type="ORF">PENTCL1PPCAC_27825</name>
</gene>
<dbReference type="Proteomes" id="UP001432027">
    <property type="component" value="Unassembled WGS sequence"/>
</dbReference>
<comment type="caution">
    <text evidence="1">The sequence shown here is derived from an EMBL/GenBank/DDBJ whole genome shotgun (WGS) entry which is preliminary data.</text>
</comment>
<proteinExistence type="predicted"/>
<accession>A0AAV5UF96</accession>
<feature type="non-terminal residue" evidence="1">
    <location>
        <position position="75"/>
    </location>
</feature>
<feature type="non-terminal residue" evidence="1">
    <location>
        <position position="1"/>
    </location>
</feature>
<sequence>SANDSMGWMRLIVDAMTGEMISSVMRRDVQCHSSRRLHLFPVVYRLGSSWGQNQPERRRRGQQCRPNLDQFRQVW</sequence>
<keyword evidence="2" id="KW-1185">Reference proteome</keyword>
<name>A0AAV5UF96_9BILA</name>